<gene>
    <name evidence="1" type="ORF">JTE90_029172</name>
</gene>
<organism evidence="1 2">
    <name type="scientific">Oedothorax gibbosus</name>
    <dbReference type="NCBI Taxonomy" id="931172"/>
    <lineage>
        <taxon>Eukaryota</taxon>
        <taxon>Metazoa</taxon>
        <taxon>Ecdysozoa</taxon>
        <taxon>Arthropoda</taxon>
        <taxon>Chelicerata</taxon>
        <taxon>Arachnida</taxon>
        <taxon>Araneae</taxon>
        <taxon>Araneomorphae</taxon>
        <taxon>Entelegynae</taxon>
        <taxon>Araneoidea</taxon>
        <taxon>Linyphiidae</taxon>
        <taxon>Erigoninae</taxon>
        <taxon>Oedothorax</taxon>
    </lineage>
</organism>
<comment type="caution">
    <text evidence="1">The sequence shown here is derived from an EMBL/GenBank/DDBJ whole genome shotgun (WGS) entry which is preliminary data.</text>
</comment>
<name>A0AAV6VGN8_9ARAC</name>
<proteinExistence type="predicted"/>
<keyword evidence="2" id="KW-1185">Reference proteome</keyword>
<dbReference type="EMBL" id="JAFNEN010000097">
    <property type="protein sequence ID" value="KAG8194881.1"/>
    <property type="molecule type" value="Genomic_DNA"/>
</dbReference>
<evidence type="ECO:0000313" key="2">
    <source>
        <dbReference type="Proteomes" id="UP000827092"/>
    </source>
</evidence>
<accession>A0AAV6VGN8</accession>
<reference evidence="1 2" key="1">
    <citation type="journal article" date="2022" name="Nat. Ecol. Evol.">
        <title>A masculinizing supergene underlies an exaggerated male reproductive morph in a spider.</title>
        <authorList>
            <person name="Hendrickx F."/>
            <person name="De Corte Z."/>
            <person name="Sonet G."/>
            <person name="Van Belleghem S.M."/>
            <person name="Kostlbacher S."/>
            <person name="Vangestel C."/>
        </authorList>
    </citation>
    <scope>NUCLEOTIDE SEQUENCE [LARGE SCALE GENOMIC DNA]</scope>
    <source>
        <strain evidence="1">W744_W776</strain>
    </source>
</reference>
<dbReference type="AlphaFoldDB" id="A0AAV6VGN8"/>
<evidence type="ECO:0000313" key="1">
    <source>
        <dbReference type="EMBL" id="KAG8194881.1"/>
    </source>
</evidence>
<protein>
    <submittedName>
        <fullName evidence="1">Uncharacterized protein</fullName>
    </submittedName>
</protein>
<sequence>MSNCLSNQDSCFHRFPNRVPHCPTTQGSKRRQGSPGEYNVAKMRFCYQLAIRAKAYLNIFRLESCSEKKCPGQPTVVEISTSGT</sequence>
<dbReference type="Proteomes" id="UP000827092">
    <property type="component" value="Unassembled WGS sequence"/>
</dbReference>